<feature type="region of interest" description="Disordered" evidence="1">
    <location>
        <begin position="33"/>
        <end position="59"/>
    </location>
</feature>
<keyword evidence="3" id="KW-1185">Reference proteome</keyword>
<dbReference type="EMBL" id="RCBY01000009">
    <property type="protein sequence ID" value="RQH55314.1"/>
    <property type="molecule type" value="Genomic_DNA"/>
</dbReference>
<evidence type="ECO:0000256" key="1">
    <source>
        <dbReference type="SAM" id="MobiDB-lite"/>
    </source>
</evidence>
<feature type="compositionally biased region" description="Low complexity" evidence="1">
    <location>
        <begin position="37"/>
        <end position="53"/>
    </location>
</feature>
<protein>
    <submittedName>
        <fullName evidence="2">Uncharacterized protein</fullName>
    </submittedName>
</protein>
<gene>
    <name evidence="2" type="ORF">D5R40_03055</name>
</gene>
<dbReference type="Proteomes" id="UP000269154">
    <property type="component" value="Unassembled WGS sequence"/>
</dbReference>
<sequence>MTGGNSGSGDSASNLFNLLQIEHLTGLAGNLQLNQGTSTPLLSRSPTTHSLPPNLEKKS</sequence>
<evidence type="ECO:0000313" key="3">
    <source>
        <dbReference type="Proteomes" id="UP000269154"/>
    </source>
</evidence>
<proteinExistence type="predicted"/>
<evidence type="ECO:0000313" key="2">
    <source>
        <dbReference type="EMBL" id="RQH55314.1"/>
    </source>
</evidence>
<name>A0A3N6RAK6_9CYAN</name>
<accession>A0A3N6RAK6</accession>
<reference evidence="2 3" key="1">
    <citation type="journal article" date="2018" name="ACS Chem. Biol.">
        <title>Ketoreductase domain dysfunction expands chemodiversity: malyngamide biosynthesis in the cyanobacterium Okeania hirsuta.</title>
        <authorList>
            <person name="Moss N.A."/>
            <person name="Leao T."/>
            <person name="Rankin M."/>
            <person name="McCullough T.M."/>
            <person name="Qu P."/>
            <person name="Korobeynikov A."/>
            <person name="Smith J.L."/>
            <person name="Gerwick L."/>
            <person name="Gerwick W.H."/>
        </authorList>
    </citation>
    <scope>NUCLEOTIDE SEQUENCE [LARGE SCALE GENOMIC DNA]</scope>
    <source>
        <strain evidence="2 3">PAB10Feb10-1</strain>
    </source>
</reference>
<comment type="caution">
    <text evidence="2">The sequence shown here is derived from an EMBL/GenBank/DDBJ whole genome shotgun (WGS) entry which is preliminary data.</text>
</comment>
<organism evidence="2 3">
    <name type="scientific">Okeania hirsuta</name>
    <dbReference type="NCBI Taxonomy" id="1458930"/>
    <lineage>
        <taxon>Bacteria</taxon>
        <taxon>Bacillati</taxon>
        <taxon>Cyanobacteriota</taxon>
        <taxon>Cyanophyceae</taxon>
        <taxon>Oscillatoriophycideae</taxon>
        <taxon>Oscillatoriales</taxon>
        <taxon>Microcoleaceae</taxon>
        <taxon>Okeania</taxon>
    </lineage>
</organism>
<dbReference type="AlphaFoldDB" id="A0A3N6RAK6"/>